<dbReference type="FunFam" id="1.10.730.10:FF:000012">
    <property type="entry name" value="Leucine--tRNA ligase"/>
    <property type="match status" value="1"/>
</dbReference>
<accession>A0AA44TF98</accession>
<keyword evidence="7 9" id="KW-0030">Aminoacyl-tRNA synthetase</keyword>
<dbReference type="GO" id="GO:0002161">
    <property type="term" value="F:aminoacyl-tRNA deacylase activity"/>
    <property type="evidence" value="ECO:0007669"/>
    <property type="project" value="InterPro"/>
</dbReference>
<keyword evidence="6 9" id="KW-0648">Protein biosynthesis</keyword>
<evidence type="ECO:0000256" key="1">
    <source>
        <dbReference type="ARBA" id="ARBA00005594"/>
    </source>
</evidence>
<evidence type="ECO:0000256" key="8">
    <source>
        <dbReference type="ARBA" id="ARBA00047469"/>
    </source>
</evidence>
<dbReference type="FunFam" id="3.10.20.590:FF:000001">
    <property type="entry name" value="Leucine--tRNA ligase"/>
    <property type="match status" value="1"/>
</dbReference>
<keyword evidence="11" id="KW-0175">Coiled coil</keyword>
<proteinExistence type="inferred from homology"/>
<organism evidence="16 17">
    <name type="scientific">Bacillus cereus</name>
    <dbReference type="NCBI Taxonomy" id="1396"/>
    <lineage>
        <taxon>Bacteria</taxon>
        <taxon>Bacillati</taxon>
        <taxon>Bacillota</taxon>
        <taxon>Bacilli</taxon>
        <taxon>Bacillales</taxon>
        <taxon>Bacillaceae</taxon>
        <taxon>Bacillus</taxon>
        <taxon>Bacillus cereus group</taxon>
    </lineage>
</organism>
<dbReference type="HAMAP" id="MF_00049_B">
    <property type="entry name" value="Leu_tRNA_synth_B"/>
    <property type="match status" value="1"/>
</dbReference>
<dbReference type="InterPro" id="IPR009080">
    <property type="entry name" value="tRNAsynth_Ia_anticodon-bd"/>
</dbReference>
<name>A0AA44TF98_BACCE</name>
<evidence type="ECO:0000256" key="9">
    <source>
        <dbReference type="HAMAP-Rule" id="MF_00049"/>
    </source>
</evidence>
<dbReference type="FunFam" id="3.40.50.620:FF:000077">
    <property type="entry name" value="Leucine--tRNA ligase"/>
    <property type="match status" value="1"/>
</dbReference>
<evidence type="ECO:0000313" key="16">
    <source>
        <dbReference type="EMBL" id="PFS02872.1"/>
    </source>
</evidence>
<dbReference type="InterPro" id="IPR002300">
    <property type="entry name" value="aa-tRNA-synth_Ia"/>
</dbReference>
<comment type="caution">
    <text evidence="16">The sequence shown here is derived from an EMBL/GenBank/DDBJ whole genome shotgun (WGS) entry which is preliminary data.</text>
</comment>
<evidence type="ECO:0000259" key="15">
    <source>
        <dbReference type="Pfam" id="PF13603"/>
    </source>
</evidence>
<evidence type="ECO:0000256" key="6">
    <source>
        <dbReference type="ARBA" id="ARBA00022917"/>
    </source>
</evidence>
<gene>
    <name evidence="9" type="primary">leuS</name>
    <name evidence="16" type="ORF">COK38_08430</name>
</gene>
<feature type="binding site" evidence="9">
    <location>
        <position position="579"/>
    </location>
    <ligand>
        <name>ATP</name>
        <dbReference type="ChEBI" id="CHEBI:30616"/>
    </ligand>
</feature>
<dbReference type="Gene3D" id="1.10.730.10">
    <property type="entry name" value="Isoleucyl-tRNA Synthetase, Domain 1"/>
    <property type="match status" value="1"/>
</dbReference>
<dbReference type="GO" id="GO:0005829">
    <property type="term" value="C:cytosol"/>
    <property type="evidence" value="ECO:0007669"/>
    <property type="project" value="TreeGrafter"/>
</dbReference>
<dbReference type="InterPro" id="IPR013155">
    <property type="entry name" value="M/V/L/I-tRNA-synth_anticd-bd"/>
</dbReference>
<evidence type="ECO:0000256" key="10">
    <source>
        <dbReference type="RuleBase" id="RU363035"/>
    </source>
</evidence>
<dbReference type="EC" id="6.1.1.4" evidence="9"/>
<dbReference type="AlphaFoldDB" id="A0AA44TF98"/>
<dbReference type="EMBL" id="NVBO01000063">
    <property type="protein sequence ID" value="PFS02872.1"/>
    <property type="molecule type" value="Genomic_DNA"/>
</dbReference>
<dbReference type="CDD" id="cd07958">
    <property type="entry name" value="Anticodon_Ia_Leu_BEm"/>
    <property type="match status" value="1"/>
</dbReference>
<evidence type="ECO:0000259" key="14">
    <source>
        <dbReference type="Pfam" id="PF09334"/>
    </source>
</evidence>
<dbReference type="FunFam" id="1.10.730.10:FF:000018">
    <property type="entry name" value="Leucine--tRNA ligase"/>
    <property type="match status" value="1"/>
</dbReference>
<dbReference type="InterPro" id="IPR001412">
    <property type="entry name" value="aa-tRNA-synth_I_CS"/>
</dbReference>
<dbReference type="Pfam" id="PF08264">
    <property type="entry name" value="Anticodon_1"/>
    <property type="match status" value="1"/>
</dbReference>
<dbReference type="NCBIfam" id="TIGR00396">
    <property type="entry name" value="leuS_bact"/>
    <property type="match status" value="1"/>
</dbReference>
<dbReference type="CDD" id="cd00812">
    <property type="entry name" value="LeuRS_core"/>
    <property type="match status" value="1"/>
</dbReference>
<evidence type="ECO:0000259" key="13">
    <source>
        <dbReference type="Pfam" id="PF08264"/>
    </source>
</evidence>
<dbReference type="Pfam" id="PF09334">
    <property type="entry name" value="tRNA-synt_1g"/>
    <property type="match status" value="1"/>
</dbReference>
<dbReference type="PANTHER" id="PTHR43740:SF2">
    <property type="entry name" value="LEUCINE--TRNA LIGASE, MITOCHONDRIAL"/>
    <property type="match status" value="1"/>
</dbReference>
<dbReference type="Pfam" id="PF00133">
    <property type="entry name" value="tRNA-synt_1"/>
    <property type="match status" value="1"/>
</dbReference>
<reference evidence="16 17" key="1">
    <citation type="submission" date="2017-09" db="EMBL/GenBank/DDBJ databases">
        <title>Large-scale bioinformatics analysis of Bacillus genomes uncovers conserved roles of natural products in bacterial physiology.</title>
        <authorList>
            <consortium name="Agbiome Team Llc"/>
            <person name="Bleich R.M."/>
            <person name="Grubbs K.J."/>
            <person name="Santa Maria K.C."/>
            <person name="Allen S.E."/>
            <person name="Farag S."/>
            <person name="Shank E.A."/>
            <person name="Bowers A."/>
        </authorList>
    </citation>
    <scope>NUCLEOTIDE SEQUENCE [LARGE SCALE GENOMIC DNA]</scope>
    <source>
        <strain evidence="16 17">AFS067272</strain>
    </source>
</reference>
<keyword evidence="2 9" id="KW-0963">Cytoplasm</keyword>
<dbReference type="GO" id="GO:0004823">
    <property type="term" value="F:leucine-tRNA ligase activity"/>
    <property type="evidence" value="ECO:0007669"/>
    <property type="project" value="UniProtKB-UniRule"/>
</dbReference>
<dbReference type="RefSeq" id="WP_000009445.1">
    <property type="nucleotide sequence ID" value="NZ_NTUG01000020.1"/>
</dbReference>
<dbReference type="FunFam" id="3.90.740.10:FF:000049">
    <property type="entry name" value="Os01g0120300 protein"/>
    <property type="match status" value="1"/>
</dbReference>
<evidence type="ECO:0000256" key="3">
    <source>
        <dbReference type="ARBA" id="ARBA00022598"/>
    </source>
</evidence>
<dbReference type="InterPro" id="IPR015413">
    <property type="entry name" value="Methionyl/Leucyl_tRNA_Synth"/>
</dbReference>
<dbReference type="SUPFAM" id="SSF52374">
    <property type="entry name" value="Nucleotidylyl transferase"/>
    <property type="match status" value="1"/>
</dbReference>
<dbReference type="FunFam" id="3.40.50.620:FF:000056">
    <property type="entry name" value="Leucine--tRNA ligase"/>
    <property type="match status" value="1"/>
</dbReference>
<protein>
    <recommendedName>
        <fullName evidence="9">Leucine--tRNA ligase</fullName>
        <ecNumber evidence="9">6.1.1.4</ecNumber>
    </recommendedName>
    <alternativeName>
        <fullName evidence="9">Leucyl-tRNA synthetase</fullName>
        <shortName evidence="9">LeuRS</shortName>
    </alternativeName>
</protein>
<feature type="domain" description="Aminoacyl-tRNA synthetase class Ia" evidence="12">
    <location>
        <begin position="412"/>
        <end position="604"/>
    </location>
</feature>
<evidence type="ECO:0000256" key="5">
    <source>
        <dbReference type="ARBA" id="ARBA00022840"/>
    </source>
</evidence>
<dbReference type="SUPFAM" id="SSF50677">
    <property type="entry name" value="ValRS/IleRS/LeuRS editing domain"/>
    <property type="match status" value="1"/>
</dbReference>
<keyword evidence="3 9" id="KW-0436">Ligase</keyword>
<feature type="domain" description="Methionyl/Leucyl tRNA synthetase" evidence="14">
    <location>
        <begin position="39"/>
        <end position="170"/>
    </location>
</feature>
<dbReference type="GO" id="GO:0005524">
    <property type="term" value="F:ATP binding"/>
    <property type="evidence" value="ECO:0007669"/>
    <property type="project" value="UniProtKB-UniRule"/>
</dbReference>
<comment type="caution">
    <text evidence="9">Lacks conserved residue(s) required for the propagation of feature annotation.</text>
</comment>
<evidence type="ECO:0000256" key="7">
    <source>
        <dbReference type="ARBA" id="ARBA00023146"/>
    </source>
</evidence>
<dbReference type="Proteomes" id="UP000226357">
    <property type="component" value="Unassembled WGS sequence"/>
</dbReference>
<comment type="subcellular location">
    <subcellularLocation>
        <location evidence="9">Cytoplasm</location>
    </subcellularLocation>
</comment>
<dbReference type="InterPro" id="IPR025709">
    <property type="entry name" value="Leu_tRNA-synth_edit"/>
</dbReference>
<comment type="similarity">
    <text evidence="1 9 10">Belongs to the class-I aminoacyl-tRNA synthetase family.</text>
</comment>
<dbReference type="Gene3D" id="3.10.20.590">
    <property type="match status" value="1"/>
</dbReference>
<feature type="domain" description="Leucyl-tRNA synthetase editing" evidence="15">
    <location>
        <begin position="219"/>
        <end position="399"/>
    </location>
</feature>
<dbReference type="InterPro" id="IPR009008">
    <property type="entry name" value="Val/Leu/Ile-tRNA-synth_edit"/>
</dbReference>
<dbReference type="PRINTS" id="PR00985">
    <property type="entry name" value="TRNASYNTHLEU"/>
</dbReference>
<comment type="catalytic activity">
    <reaction evidence="8 9">
        <text>tRNA(Leu) + L-leucine + ATP = L-leucyl-tRNA(Leu) + AMP + diphosphate</text>
        <dbReference type="Rhea" id="RHEA:11688"/>
        <dbReference type="Rhea" id="RHEA-COMP:9613"/>
        <dbReference type="Rhea" id="RHEA-COMP:9622"/>
        <dbReference type="ChEBI" id="CHEBI:30616"/>
        <dbReference type="ChEBI" id="CHEBI:33019"/>
        <dbReference type="ChEBI" id="CHEBI:57427"/>
        <dbReference type="ChEBI" id="CHEBI:78442"/>
        <dbReference type="ChEBI" id="CHEBI:78494"/>
        <dbReference type="ChEBI" id="CHEBI:456215"/>
        <dbReference type="EC" id="6.1.1.4"/>
    </reaction>
</comment>
<dbReference type="PANTHER" id="PTHR43740">
    <property type="entry name" value="LEUCYL-TRNA SYNTHETASE"/>
    <property type="match status" value="1"/>
</dbReference>
<dbReference type="Pfam" id="PF13603">
    <property type="entry name" value="tRNA-synt_1_2"/>
    <property type="match status" value="1"/>
</dbReference>
<evidence type="ECO:0000256" key="4">
    <source>
        <dbReference type="ARBA" id="ARBA00022741"/>
    </source>
</evidence>
<evidence type="ECO:0000313" key="17">
    <source>
        <dbReference type="Proteomes" id="UP000226357"/>
    </source>
</evidence>
<feature type="coiled-coil region" evidence="11">
    <location>
        <begin position="755"/>
        <end position="782"/>
    </location>
</feature>
<dbReference type="InterPro" id="IPR002302">
    <property type="entry name" value="Leu-tRNA-ligase"/>
</dbReference>
<keyword evidence="5 9" id="KW-0067">ATP-binding</keyword>
<feature type="short sequence motif" description="'KMSKS' region" evidence="9">
    <location>
        <begin position="576"/>
        <end position="580"/>
    </location>
</feature>
<feature type="domain" description="Methionyl/Valyl/Leucyl/Isoleucyl-tRNA synthetase anticodon-binding" evidence="13">
    <location>
        <begin position="651"/>
        <end position="767"/>
    </location>
</feature>
<evidence type="ECO:0000259" key="12">
    <source>
        <dbReference type="Pfam" id="PF00133"/>
    </source>
</evidence>
<sequence length="802" mass="91324">MSFNHQEIEKKWQAYWEENKTFRTPDETEKPKFYALDMFPYPSGAGLHVGHPEGYTATDILSRMKRMQGYNVLHPMGWDAFGLPAEQYALDTGNSPAEFTEKNINTFRNQIKSLGFSYDWDREVNTTDPNYYKWTQWIFLQLFEKGLAYVDEVPVNWCPALGTVLANEEVIDGKSERGGHPVERRPMRQWMLKITAYGDRLLEDLEDLDWPESLKDMQRNWIGRSEGAEVHFNIDGTDEKFTVFTTRPDTLFGATYCVLAPEHALVAEITTAEQKEAVEAYINAVKMKSDLERTELAKEKTGVFTGAYAVNPVNGEKLPIWIADYVLATYGTGAVMAVPAHDERDYEFASVFNLPMKEVVKGGDITKEVYTGDGAHVNSAFLDGLNKEEAIAKMIEWLEVTSAGNQKVTYRLRDWLFSRQRYWGEPIPVIHWEDGTMTAVKEEELPLVLPKTENIRPSGTGESPLANIEEWVNVVDPETGKKGRRETNTMPQWAGSCWYYLRYIDPNNSEALVDPEKVKQWLPVDIYIGGAEHAVLHLLYARFWHKVLYDIGVVPTKEPFQQLFNQGMILGENNEKMSKSKGNVVNPDDIVASHGADTLRLYEMFMGPLDASIAWSENGLDGARRFLDRVWRLFVQDNGELSEKITDAPNKDLEKAYHQTVKKVTEDYAELRFNTAISQMMVFINDAYKAETLPKEYVEGFVKMIAPVAPHIGEELWSKLGSTETITYASWPTFDESKLVEDEVEIVVQVMGKVRAKLTMKKDASKEEMEQLALEAIKEQIEGKTVRKVIVVPGKLVNIVAN</sequence>
<dbReference type="Gene3D" id="3.40.50.620">
    <property type="entry name" value="HUPs"/>
    <property type="match status" value="2"/>
</dbReference>
<dbReference type="GO" id="GO:0006429">
    <property type="term" value="P:leucyl-tRNA aminoacylation"/>
    <property type="evidence" value="ECO:0007669"/>
    <property type="project" value="UniProtKB-UniRule"/>
</dbReference>
<dbReference type="InterPro" id="IPR014729">
    <property type="entry name" value="Rossmann-like_a/b/a_fold"/>
</dbReference>
<evidence type="ECO:0000256" key="11">
    <source>
        <dbReference type="SAM" id="Coils"/>
    </source>
</evidence>
<dbReference type="SUPFAM" id="SSF47323">
    <property type="entry name" value="Anticodon-binding domain of a subclass of class I aminoacyl-tRNA synthetases"/>
    <property type="match status" value="1"/>
</dbReference>
<keyword evidence="4 9" id="KW-0547">Nucleotide-binding</keyword>
<evidence type="ECO:0000256" key="2">
    <source>
        <dbReference type="ARBA" id="ARBA00022490"/>
    </source>
</evidence>
<dbReference type="PROSITE" id="PS00178">
    <property type="entry name" value="AA_TRNA_LIGASE_I"/>
    <property type="match status" value="1"/>
</dbReference>